<sequence>MYTLEQLKNIFDNEVVKYLVNKNIGGKSGAKGNTYENFFAVYQLALLAQIAIEGNREIQLSSQLLAFVDDFIVDCQDETPLQHYQLKNSQNETWGKGFKSISDDFKKQYELNKSISRESQINLVVSSPNLKTKLESTIPSAIKKYSQVTHFPYAAELIKLIARVPKFQQAIEYLCAFDNPAPDKIECVATVLLGAWVSSAKSQVSVMDILKKAQESTPSFIRSFSQNLQLDSEVTEILGKIPDFKYNLTKGFLHWEFKNKLEEGDLSYSIETKRFRQFQELIKKNNPTCFQELEVFLI</sequence>
<evidence type="ECO:0000313" key="1">
    <source>
        <dbReference type="EMBL" id="MUL36229.1"/>
    </source>
</evidence>
<keyword evidence="2" id="KW-1185">Reference proteome</keyword>
<accession>A0A6N8FTP6</accession>
<dbReference type="Proteomes" id="UP000441797">
    <property type="component" value="Unassembled WGS sequence"/>
</dbReference>
<dbReference type="AlphaFoldDB" id="A0A6N8FTP6"/>
<dbReference type="OrthoDB" id="509703at2"/>
<reference evidence="1 2" key="1">
    <citation type="journal article" date="2019" name="Front. Microbiol.">
        <title>Genomic Features for Desiccation Tolerance and Sugar Biosynthesis in the Extremophile Gloeocapsopsis sp. UTEX B3054.</title>
        <authorList>
            <person name="Urrejola C."/>
            <person name="Alcorta J."/>
            <person name="Salas L."/>
            <person name="Vasquez M."/>
            <person name="Polz M.F."/>
            <person name="Vicuna R."/>
            <person name="Diez B."/>
        </authorList>
    </citation>
    <scope>NUCLEOTIDE SEQUENCE [LARGE SCALE GENOMIC DNA]</scope>
    <source>
        <strain evidence="1 2">1H9</strain>
    </source>
</reference>
<dbReference type="RefSeq" id="WP_105219269.1">
    <property type="nucleotide sequence ID" value="NZ_CAWNSU010000033.1"/>
</dbReference>
<evidence type="ECO:0000313" key="2">
    <source>
        <dbReference type="Proteomes" id="UP000441797"/>
    </source>
</evidence>
<gene>
    <name evidence="1" type="ORF">BWI75_07690</name>
</gene>
<comment type="caution">
    <text evidence="1">The sequence shown here is derived from an EMBL/GenBank/DDBJ whole genome shotgun (WGS) entry which is preliminary data.</text>
</comment>
<protein>
    <submittedName>
        <fullName evidence="1">Uncharacterized protein</fullName>
    </submittedName>
</protein>
<name>A0A6N8FTP6_9CHRO</name>
<organism evidence="1 2">
    <name type="scientific">Gloeocapsopsis dulcis AAB1 = 1H9</name>
    <dbReference type="NCBI Taxonomy" id="1433147"/>
    <lineage>
        <taxon>Bacteria</taxon>
        <taxon>Bacillati</taxon>
        <taxon>Cyanobacteriota</taxon>
        <taxon>Cyanophyceae</taxon>
        <taxon>Oscillatoriophycideae</taxon>
        <taxon>Chroococcales</taxon>
        <taxon>Chroococcaceae</taxon>
        <taxon>Gloeocapsopsis</taxon>
        <taxon>Gloeocapsopsis dulcis</taxon>
    </lineage>
</organism>
<dbReference type="EMBL" id="NAPY01000009">
    <property type="protein sequence ID" value="MUL36229.1"/>
    <property type="molecule type" value="Genomic_DNA"/>
</dbReference>
<proteinExistence type="predicted"/>